<feature type="compositionally biased region" description="Polar residues" evidence="1">
    <location>
        <begin position="126"/>
        <end position="141"/>
    </location>
</feature>
<accession>A0A7S0UMT6</accession>
<feature type="compositionally biased region" description="Low complexity" evidence="1">
    <location>
        <begin position="116"/>
        <end position="125"/>
    </location>
</feature>
<organism evidence="2">
    <name type="scientific">Polytomella parva</name>
    <dbReference type="NCBI Taxonomy" id="51329"/>
    <lineage>
        <taxon>Eukaryota</taxon>
        <taxon>Viridiplantae</taxon>
        <taxon>Chlorophyta</taxon>
        <taxon>core chlorophytes</taxon>
        <taxon>Chlorophyceae</taxon>
        <taxon>CS clade</taxon>
        <taxon>Chlamydomonadales</taxon>
        <taxon>Chlamydomonadaceae</taxon>
        <taxon>Polytomella</taxon>
    </lineage>
</organism>
<gene>
    <name evidence="2" type="ORF">PPAR00522_LOCUS3420</name>
</gene>
<evidence type="ECO:0000313" key="2">
    <source>
        <dbReference type="EMBL" id="CAD8767028.1"/>
    </source>
</evidence>
<evidence type="ECO:0000256" key="1">
    <source>
        <dbReference type="SAM" id="MobiDB-lite"/>
    </source>
</evidence>
<dbReference type="EMBL" id="HBFM01005761">
    <property type="protein sequence ID" value="CAD8767028.1"/>
    <property type="molecule type" value="Transcribed_RNA"/>
</dbReference>
<protein>
    <submittedName>
        <fullName evidence="2">Uncharacterized protein</fullName>
    </submittedName>
</protein>
<name>A0A7S0UMT6_9CHLO</name>
<feature type="region of interest" description="Disordered" evidence="1">
    <location>
        <begin position="116"/>
        <end position="162"/>
    </location>
</feature>
<reference evidence="2" key="1">
    <citation type="submission" date="2021-01" db="EMBL/GenBank/DDBJ databases">
        <authorList>
            <person name="Corre E."/>
            <person name="Pelletier E."/>
            <person name="Niang G."/>
            <person name="Scheremetjew M."/>
            <person name="Finn R."/>
            <person name="Kale V."/>
            <person name="Holt S."/>
            <person name="Cochrane G."/>
            <person name="Meng A."/>
            <person name="Brown T."/>
            <person name="Cohen L."/>
        </authorList>
    </citation>
    <scope>NUCLEOTIDE SEQUENCE</scope>
    <source>
        <strain evidence="2">SAG 63-3</strain>
    </source>
</reference>
<proteinExistence type="predicted"/>
<dbReference type="AlphaFoldDB" id="A0A7S0UMT6"/>
<sequence length="162" mass="17432">MISSNMHNCYSSHHYPNPLHRDHALQASLTHFFFSNHPSSLTLSLSNSTLGTEKEASTPHLLSPLSSPLVSRSGMQLTKLARKGAIMEGKNGGGGRTVPQCFSSFTRPFLSPISSSPLCSPSTMSGRTANLLSESSNNSRMTEIAISRGDSSSSSKNESFRK</sequence>